<dbReference type="HOGENOM" id="CLU_056469_2_2_9"/>
<dbReference type="AlphaFoldDB" id="L0F3B1"/>
<evidence type="ECO:0000313" key="6">
    <source>
        <dbReference type="EMBL" id="AGA68339.1"/>
    </source>
</evidence>
<name>L0F3B1_DESDL</name>
<evidence type="ECO:0000256" key="5">
    <source>
        <dbReference type="SAM" id="Phobius"/>
    </source>
</evidence>
<keyword evidence="7" id="KW-1185">Reference proteome</keyword>
<accession>L0F3B1</accession>
<evidence type="ECO:0000313" key="7">
    <source>
        <dbReference type="Proteomes" id="UP000010797"/>
    </source>
</evidence>
<dbReference type="KEGG" id="ddl:Desdi_0814"/>
<feature type="transmembrane region" description="Helical" evidence="5">
    <location>
        <begin position="238"/>
        <end position="259"/>
    </location>
</feature>
<feature type="transmembrane region" description="Helical" evidence="5">
    <location>
        <begin position="64"/>
        <end position="85"/>
    </location>
</feature>
<keyword evidence="2 5" id="KW-0812">Transmembrane</keyword>
<evidence type="ECO:0000256" key="1">
    <source>
        <dbReference type="ARBA" id="ARBA00004141"/>
    </source>
</evidence>
<feature type="transmembrane region" description="Helical" evidence="5">
    <location>
        <begin position="21"/>
        <end position="52"/>
    </location>
</feature>
<reference evidence="7" key="1">
    <citation type="submission" date="2012-02" db="EMBL/GenBank/DDBJ databases">
        <title>Complete sequence of Desulfitobacterium dichloroeliminans LMG P-21439.</title>
        <authorList>
            <person name="Lucas S."/>
            <person name="Han J."/>
            <person name="Lapidus A."/>
            <person name="Cheng J.-F."/>
            <person name="Goodwin L."/>
            <person name="Pitluck S."/>
            <person name="Peters L."/>
            <person name="Ovchinnikova G."/>
            <person name="Teshima H."/>
            <person name="Detter J.C."/>
            <person name="Han C."/>
            <person name="Tapia R."/>
            <person name="Land M."/>
            <person name="Hauser L."/>
            <person name="Kyrpides N."/>
            <person name="Ivanova N."/>
            <person name="Pagani I."/>
            <person name="Kruse T."/>
            <person name="de Vos W.M."/>
            <person name="Boon N."/>
            <person name="Smidt H."/>
            <person name="Woyke T."/>
        </authorList>
    </citation>
    <scope>NUCLEOTIDE SEQUENCE [LARGE SCALE GENOMIC DNA]</scope>
    <source>
        <strain evidence="7">LMG P-21439 / DCA1</strain>
    </source>
</reference>
<evidence type="ECO:0000256" key="2">
    <source>
        <dbReference type="ARBA" id="ARBA00022692"/>
    </source>
</evidence>
<dbReference type="EMBL" id="CP003344">
    <property type="protein sequence ID" value="AGA68339.1"/>
    <property type="molecule type" value="Genomic_DNA"/>
</dbReference>
<sequence>MLGKELYLRAESPLHKADPRLKIGGLVGLGLLMTTVEWGGLLALTIAFMILLGVSHIPPKAFQAVLKATLLLGTFYTLMMGWSWGEGWRFWEGYWTMEGIRQGLMMGWRILLVFLLTRIFSAVTLPSEQGVGIAFFVAPFSRFTDKAADFALLITLTLRFIPLLLEEAGLLYKARLAKGSLPSGWPGKVRDLAFLLLPLLRITLRRAEELAENLVARGYVSGGYRILSTKDWERSDTWGAVFLVLCGVLALVADGWVSLPF</sequence>
<keyword evidence="3 5" id="KW-1133">Transmembrane helix</keyword>
<dbReference type="PANTHER" id="PTHR33514">
    <property type="entry name" value="PROTEIN ABCI12, CHLOROPLASTIC"/>
    <property type="match status" value="1"/>
</dbReference>
<feature type="transmembrane region" description="Helical" evidence="5">
    <location>
        <begin position="106"/>
        <end position="127"/>
    </location>
</feature>
<dbReference type="OrthoDB" id="8075495at2"/>
<protein>
    <submittedName>
        <fullName evidence="6">ABC-type cobalt transport system, permease component CbiQ</fullName>
    </submittedName>
</protein>
<organism evidence="6 7">
    <name type="scientific">Desulfitobacterium dichloroeliminans (strain LMG P-21439 / DCA1)</name>
    <dbReference type="NCBI Taxonomy" id="871963"/>
    <lineage>
        <taxon>Bacteria</taxon>
        <taxon>Bacillati</taxon>
        <taxon>Bacillota</taxon>
        <taxon>Clostridia</taxon>
        <taxon>Eubacteriales</taxon>
        <taxon>Desulfitobacteriaceae</taxon>
        <taxon>Desulfitobacterium</taxon>
    </lineage>
</organism>
<dbReference type="RefSeq" id="WP_015261340.1">
    <property type="nucleotide sequence ID" value="NC_019903.1"/>
</dbReference>
<dbReference type="GO" id="GO:0005886">
    <property type="term" value="C:plasma membrane"/>
    <property type="evidence" value="ECO:0007669"/>
    <property type="project" value="TreeGrafter"/>
</dbReference>
<dbReference type="PANTHER" id="PTHR33514:SF13">
    <property type="entry name" value="PROTEIN ABCI12, CHLOROPLASTIC"/>
    <property type="match status" value="1"/>
</dbReference>
<keyword evidence="4 5" id="KW-0472">Membrane</keyword>
<dbReference type="CDD" id="cd16914">
    <property type="entry name" value="EcfT"/>
    <property type="match status" value="1"/>
</dbReference>
<proteinExistence type="predicted"/>
<evidence type="ECO:0000256" key="4">
    <source>
        <dbReference type="ARBA" id="ARBA00023136"/>
    </source>
</evidence>
<dbReference type="InterPro" id="IPR003339">
    <property type="entry name" value="ABC/ECF_trnsptr_transmembrane"/>
</dbReference>
<feature type="transmembrane region" description="Helical" evidence="5">
    <location>
        <begin position="147"/>
        <end position="165"/>
    </location>
</feature>
<evidence type="ECO:0000256" key="3">
    <source>
        <dbReference type="ARBA" id="ARBA00022989"/>
    </source>
</evidence>
<comment type="subcellular location">
    <subcellularLocation>
        <location evidence="1">Membrane</location>
        <topology evidence="1">Multi-pass membrane protein</topology>
    </subcellularLocation>
</comment>
<dbReference type="Proteomes" id="UP000010797">
    <property type="component" value="Chromosome"/>
</dbReference>
<dbReference type="STRING" id="871963.Desdi_0814"/>
<gene>
    <name evidence="6" type="ordered locus">Desdi_0814</name>
</gene>
<dbReference type="eggNOG" id="COG0619">
    <property type="taxonomic scope" value="Bacteria"/>
</dbReference>
<dbReference type="Pfam" id="PF02361">
    <property type="entry name" value="CbiQ"/>
    <property type="match status" value="1"/>
</dbReference>